<dbReference type="AlphaFoldDB" id="A0AAE0BWR8"/>
<dbReference type="EMBL" id="LGRX02032057">
    <property type="protein sequence ID" value="KAK3244246.1"/>
    <property type="molecule type" value="Genomic_DNA"/>
</dbReference>
<keyword evidence="2" id="KW-0472">Membrane</keyword>
<organism evidence="3 4">
    <name type="scientific">Cymbomonas tetramitiformis</name>
    <dbReference type="NCBI Taxonomy" id="36881"/>
    <lineage>
        <taxon>Eukaryota</taxon>
        <taxon>Viridiplantae</taxon>
        <taxon>Chlorophyta</taxon>
        <taxon>Pyramimonadophyceae</taxon>
        <taxon>Pyramimonadales</taxon>
        <taxon>Pyramimonadaceae</taxon>
        <taxon>Cymbomonas</taxon>
    </lineage>
</organism>
<name>A0AAE0BWR8_9CHLO</name>
<dbReference type="Pfam" id="PF15938">
    <property type="entry name" value="DUF4750"/>
    <property type="match status" value="1"/>
</dbReference>
<reference evidence="3 4" key="1">
    <citation type="journal article" date="2015" name="Genome Biol. Evol.">
        <title>Comparative Genomics of a Bacterivorous Green Alga Reveals Evolutionary Causalities and Consequences of Phago-Mixotrophic Mode of Nutrition.</title>
        <authorList>
            <person name="Burns J.A."/>
            <person name="Paasch A."/>
            <person name="Narechania A."/>
            <person name="Kim E."/>
        </authorList>
    </citation>
    <scope>NUCLEOTIDE SEQUENCE [LARGE SCALE GENOMIC DNA]</scope>
    <source>
        <strain evidence="3 4">PLY_AMNH</strain>
    </source>
</reference>
<feature type="transmembrane region" description="Helical" evidence="2">
    <location>
        <begin position="24"/>
        <end position="49"/>
    </location>
</feature>
<sequence>MASVSEDPEITISKFLSIHQFQHFLKIVVAVGIPILTLLVVISFVWFLAYKLVLFDLPIVQELLGKKKHKQQQNVGEARPRSGSSGRLVRRRSSSASVSGYIPPQMAVASDMPSAEVQ</sequence>
<keyword evidence="2" id="KW-0812">Transmembrane</keyword>
<gene>
    <name evidence="3" type="ORF">CYMTET_46133</name>
</gene>
<protein>
    <submittedName>
        <fullName evidence="3">Uncharacterized protein</fullName>
    </submittedName>
</protein>
<comment type="caution">
    <text evidence="3">The sequence shown here is derived from an EMBL/GenBank/DDBJ whole genome shotgun (WGS) entry which is preliminary data.</text>
</comment>
<keyword evidence="2" id="KW-1133">Transmembrane helix</keyword>
<dbReference type="Proteomes" id="UP001190700">
    <property type="component" value="Unassembled WGS sequence"/>
</dbReference>
<evidence type="ECO:0000256" key="1">
    <source>
        <dbReference type="SAM" id="MobiDB-lite"/>
    </source>
</evidence>
<proteinExistence type="predicted"/>
<feature type="region of interest" description="Disordered" evidence="1">
    <location>
        <begin position="67"/>
        <end position="118"/>
    </location>
</feature>
<dbReference type="InterPro" id="IPR031851">
    <property type="entry name" value="DUF4750"/>
</dbReference>
<evidence type="ECO:0000313" key="4">
    <source>
        <dbReference type="Proteomes" id="UP001190700"/>
    </source>
</evidence>
<accession>A0AAE0BWR8</accession>
<evidence type="ECO:0000313" key="3">
    <source>
        <dbReference type="EMBL" id="KAK3244246.1"/>
    </source>
</evidence>
<evidence type="ECO:0000256" key="2">
    <source>
        <dbReference type="SAM" id="Phobius"/>
    </source>
</evidence>
<keyword evidence="4" id="KW-1185">Reference proteome</keyword>